<organism evidence="4 5">
    <name type="scientific">Elysia chlorotica</name>
    <name type="common">Eastern emerald elysia</name>
    <name type="synonym">Sea slug</name>
    <dbReference type="NCBI Taxonomy" id="188477"/>
    <lineage>
        <taxon>Eukaryota</taxon>
        <taxon>Metazoa</taxon>
        <taxon>Spiralia</taxon>
        <taxon>Lophotrochozoa</taxon>
        <taxon>Mollusca</taxon>
        <taxon>Gastropoda</taxon>
        <taxon>Heterobranchia</taxon>
        <taxon>Euthyneura</taxon>
        <taxon>Panpulmonata</taxon>
        <taxon>Sacoglossa</taxon>
        <taxon>Placobranchoidea</taxon>
        <taxon>Plakobranchidae</taxon>
        <taxon>Elysia</taxon>
    </lineage>
</organism>
<dbReference type="InterPro" id="IPR001878">
    <property type="entry name" value="Znf_CCHC"/>
</dbReference>
<reference evidence="4 5" key="1">
    <citation type="submission" date="2019-01" db="EMBL/GenBank/DDBJ databases">
        <title>A draft genome assembly of the solar-powered sea slug Elysia chlorotica.</title>
        <authorList>
            <person name="Cai H."/>
            <person name="Li Q."/>
            <person name="Fang X."/>
            <person name="Li J."/>
            <person name="Curtis N.E."/>
            <person name="Altenburger A."/>
            <person name="Shibata T."/>
            <person name="Feng M."/>
            <person name="Maeda T."/>
            <person name="Schwartz J.A."/>
            <person name="Shigenobu S."/>
            <person name="Lundholm N."/>
            <person name="Nishiyama T."/>
            <person name="Yang H."/>
            <person name="Hasebe M."/>
            <person name="Li S."/>
            <person name="Pierce S.K."/>
            <person name="Wang J."/>
        </authorList>
    </citation>
    <scope>NUCLEOTIDE SEQUENCE [LARGE SCALE GENOMIC DNA]</scope>
    <source>
        <strain evidence="4">EC2010</strain>
        <tissue evidence="4">Whole organism of an adult</tissue>
    </source>
</reference>
<feature type="region of interest" description="Disordered" evidence="2">
    <location>
        <begin position="590"/>
        <end position="654"/>
    </location>
</feature>
<dbReference type="EMBL" id="RQTK01000005">
    <property type="protein sequence ID" value="RUS91799.1"/>
    <property type="molecule type" value="Genomic_DNA"/>
</dbReference>
<dbReference type="AlphaFoldDB" id="A0A3S1CG70"/>
<feature type="domain" description="CCHC-type" evidence="3">
    <location>
        <begin position="810"/>
        <end position="827"/>
    </location>
</feature>
<keyword evidence="1" id="KW-0862">Zinc</keyword>
<dbReference type="PROSITE" id="PS50158">
    <property type="entry name" value="ZF_CCHC"/>
    <property type="match status" value="1"/>
</dbReference>
<comment type="caution">
    <text evidence="4">The sequence shown here is derived from an EMBL/GenBank/DDBJ whole genome shotgun (WGS) entry which is preliminary data.</text>
</comment>
<sequence length="840" mass="94841">QFNIKPLSQTRAVSANELQVKVEERTQKKTLKALQNDLQKCKEDLEEGLMPSSNIYWGPSDSQVGEPHFADDGDLQESISEELYNKFLGGVDEIQALGQSLRKKSRDVKKKIVEAPVIPTREAAQPSRSPASQLECPSPVSTKQTLTEEESYHLEVKIVEILKNKKNATPEMMLVQIHEIAPVENISNDYLAAVVTSVLESIIYQKCFDPGVALTILESYTDADIFITVLINTLKSLKNKLVKPPKNNQKCNCENFASLLAMVFIQSQCWSLSICKAIQAFSLSTVEKWIIFNKRRQQEQETAVLTELVYLDCVYYFMRQTASILNDQFPDHVQFWMDEIREKLLHDLTERCLRVRLLDILLDNVKDGRGCSYIPRPSSASVGTQTGSSRDSTLEKSQRISQGPFYKAPRGSLYARHDPYTPHDFNADVKEDLRTNDTFSAITQNKRNDTELPTSCFDEMCEVQITAGPTGHPKNEYLMYRETDSAPDVPLQSDHHEFPEIPKDLKKSMLCLEASEGLETEEAECKSENTVCADPSERRIVYSLEELKAMNPLNGKSRSSIFIKEPFELKHIFSRMDENLSCSEKENTSVFAERGGSKKQRSRLSPDGLGDIVSRNSNYSPSSDLLKMLSNPDQTCQSNSQPLVQQEDRTHGDSVAADREIPEQHSVESSGLDEAVKTQWPNDFFKDAKKNCDPKASESEECKINNPGSGSGKKKKKTKFRPLQDFMGETTTYGVDESGKEFDDLEEFSDEALQMYITLEKEEKERGLAEARIIHGPVTSSSSRKNVSLFADVRRAKPGPVYKPWVPGKRKCTRCGSENHIITDCTESTINNIDDMSYMF</sequence>
<evidence type="ECO:0000313" key="5">
    <source>
        <dbReference type="Proteomes" id="UP000271974"/>
    </source>
</evidence>
<feature type="compositionally biased region" description="Polar residues" evidence="2">
    <location>
        <begin position="614"/>
        <end position="623"/>
    </location>
</feature>
<evidence type="ECO:0000313" key="4">
    <source>
        <dbReference type="EMBL" id="RUS91799.1"/>
    </source>
</evidence>
<keyword evidence="5" id="KW-1185">Reference proteome</keyword>
<accession>A0A3S1CG70</accession>
<evidence type="ECO:0000256" key="2">
    <source>
        <dbReference type="SAM" id="MobiDB-lite"/>
    </source>
</evidence>
<evidence type="ECO:0000259" key="3">
    <source>
        <dbReference type="PROSITE" id="PS50158"/>
    </source>
</evidence>
<feature type="region of interest" description="Disordered" evidence="2">
    <location>
        <begin position="376"/>
        <end position="420"/>
    </location>
</feature>
<feature type="non-terminal residue" evidence="4">
    <location>
        <position position="1"/>
    </location>
</feature>
<protein>
    <recommendedName>
        <fullName evidence="3">CCHC-type domain-containing protein</fullName>
    </recommendedName>
</protein>
<keyword evidence="1" id="KW-0479">Metal-binding</keyword>
<dbReference type="STRING" id="188477.A0A3S1CG70"/>
<dbReference type="OrthoDB" id="9995375at2759"/>
<evidence type="ECO:0000256" key="1">
    <source>
        <dbReference type="PROSITE-ProRule" id="PRU00047"/>
    </source>
</evidence>
<name>A0A3S1CG70_ELYCH</name>
<feature type="compositionally biased region" description="Polar residues" evidence="2">
    <location>
        <begin position="631"/>
        <end position="644"/>
    </location>
</feature>
<dbReference type="Proteomes" id="UP000271974">
    <property type="component" value="Unassembled WGS sequence"/>
</dbReference>
<dbReference type="GO" id="GO:0003676">
    <property type="term" value="F:nucleic acid binding"/>
    <property type="evidence" value="ECO:0007669"/>
    <property type="project" value="InterPro"/>
</dbReference>
<gene>
    <name evidence="4" type="ORF">EGW08_000370</name>
</gene>
<keyword evidence="1" id="KW-0863">Zinc-finger</keyword>
<feature type="region of interest" description="Disordered" evidence="2">
    <location>
        <begin position="121"/>
        <end position="144"/>
    </location>
</feature>
<feature type="compositionally biased region" description="Polar residues" evidence="2">
    <location>
        <begin position="378"/>
        <end position="391"/>
    </location>
</feature>
<dbReference type="GO" id="GO:0008270">
    <property type="term" value="F:zinc ion binding"/>
    <property type="evidence" value="ECO:0007669"/>
    <property type="project" value="UniProtKB-KW"/>
</dbReference>
<feature type="region of interest" description="Disordered" evidence="2">
    <location>
        <begin position="695"/>
        <end position="718"/>
    </location>
</feature>
<proteinExistence type="predicted"/>